<sequence>MVVTSYGSTFVCRNFAQSVGRKFFNIVFADQLAASHGQFARRLYNRSRTHDDFSTSPSRAVQRRGIPTDLLTLFCTTIKATVSVWIFSIEYRKSATEKEGKCYTRITWLANFYFSGTQPRLSSGRLSHACRGAREAVNLRLLEAHTPYSHVNVQYSTR</sequence>
<proteinExistence type="predicted"/>
<accession>A0AAW2H0F7</accession>
<gene>
    <name evidence="1" type="ORF">PUN28_000602</name>
</gene>
<dbReference type="EMBL" id="JADYXP020000001">
    <property type="protein sequence ID" value="KAL0132984.1"/>
    <property type="molecule type" value="Genomic_DNA"/>
</dbReference>
<protein>
    <submittedName>
        <fullName evidence="1">Uncharacterized protein</fullName>
    </submittedName>
</protein>
<reference evidence="1 2" key="1">
    <citation type="submission" date="2023-03" db="EMBL/GenBank/DDBJ databases">
        <title>High recombination rates correlate with genetic variation in Cardiocondyla obscurior ants.</title>
        <authorList>
            <person name="Errbii M."/>
        </authorList>
    </citation>
    <scope>NUCLEOTIDE SEQUENCE [LARGE SCALE GENOMIC DNA]</scope>
    <source>
        <strain evidence="1">Alpha-2009</strain>
        <tissue evidence="1">Whole body</tissue>
    </source>
</reference>
<keyword evidence="2" id="KW-1185">Reference proteome</keyword>
<dbReference type="AlphaFoldDB" id="A0AAW2H0F7"/>
<dbReference type="Proteomes" id="UP001430953">
    <property type="component" value="Unassembled WGS sequence"/>
</dbReference>
<evidence type="ECO:0000313" key="1">
    <source>
        <dbReference type="EMBL" id="KAL0132984.1"/>
    </source>
</evidence>
<name>A0AAW2H0F7_9HYME</name>
<comment type="caution">
    <text evidence="1">The sequence shown here is derived from an EMBL/GenBank/DDBJ whole genome shotgun (WGS) entry which is preliminary data.</text>
</comment>
<organism evidence="1 2">
    <name type="scientific">Cardiocondyla obscurior</name>
    <dbReference type="NCBI Taxonomy" id="286306"/>
    <lineage>
        <taxon>Eukaryota</taxon>
        <taxon>Metazoa</taxon>
        <taxon>Ecdysozoa</taxon>
        <taxon>Arthropoda</taxon>
        <taxon>Hexapoda</taxon>
        <taxon>Insecta</taxon>
        <taxon>Pterygota</taxon>
        <taxon>Neoptera</taxon>
        <taxon>Endopterygota</taxon>
        <taxon>Hymenoptera</taxon>
        <taxon>Apocrita</taxon>
        <taxon>Aculeata</taxon>
        <taxon>Formicoidea</taxon>
        <taxon>Formicidae</taxon>
        <taxon>Myrmicinae</taxon>
        <taxon>Cardiocondyla</taxon>
    </lineage>
</organism>
<evidence type="ECO:0000313" key="2">
    <source>
        <dbReference type="Proteomes" id="UP001430953"/>
    </source>
</evidence>